<dbReference type="Gene3D" id="3.30.465.10">
    <property type="match status" value="1"/>
</dbReference>
<dbReference type="AlphaFoldDB" id="A0A427YUY0"/>
<keyword evidence="4" id="KW-0274">FAD</keyword>
<dbReference type="InterPro" id="IPR036318">
    <property type="entry name" value="FAD-bd_PCMH-like_sf"/>
</dbReference>
<dbReference type="PANTHER" id="PTHR42973:SF39">
    <property type="entry name" value="FAD-BINDING PCMH-TYPE DOMAIN-CONTAINING PROTEIN"/>
    <property type="match status" value="1"/>
</dbReference>
<keyword evidence="3" id="KW-0285">Flavoprotein</keyword>
<comment type="caution">
    <text evidence="7">The sequence shown here is derived from an EMBL/GenBank/DDBJ whole genome shotgun (WGS) entry which is preliminary data.</text>
</comment>
<evidence type="ECO:0000259" key="6">
    <source>
        <dbReference type="Pfam" id="PF08031"/>
    </source>
</evidence>
<sequence length="576" mass="63460">MPQPKQTPFLPLYLATPSGALAYDLPVCWISTFRFQARGSAAEQCTRTVYRVPSLLSSVSSLRAKHTRKADRIASTLLGVGRVAALGMDTVAFVLARARAERKAPGVTSSHRQIVVERVVSVVELYPARRNLVAGHGDPCLGLGWRDRLDSNSFAVGMLNPDPRWISNWALTNDFGFDTHPDPSPVMIWPHPPLKSADSPGGGHSTSSASSTNGGLVIDLSKYIRAVKVDPATQVALALGGGFGYLSGEHGMVVDNIVGATVVLSNGNVVHCSKTENEDLFWAIRGAGCNFGVVTQFELQCHKQRPTVFCGLVFFTPDKLQAVFQALDKWEERGIIPGAMMQAVCVAGPDGPTVMLVLFYNGSEEDGMAYFKFVLDIGPVQHTLAERPYPQVNELINPFTAHGRYYYHTGTTRVRPTSETIVQTFDLQSRNLEMYPRVGFGTFIFIYMNLDAVEARGVADASADRSALNRMALIEITWDAVDKGKQVAEEEEEDVMPRARTFARGLIDTIRHGSVDPNDKGYVNIEIDVQTGESKVKKIFGDAYPRLQKIKAKYDPNMVFNKWFPIVPDEHVRVHE</sequence>
<evidence type="ECO:0000256" key="1">
    <source>
        <dbReference type="ARBA" id="ARBA00001974"/>
    </source>
</evidence>
<protein>
    <recommendedName>
        <fullName evidence="6">Berberine/berberine-like domain-containing protein</fullName>
    </recommendedName>
</protein>
<dbReference type="InterPro" id="IPR012951">
    <property type="entry name" value="BBE"/>
</dbReference>
<feature type="domain" description="Berberine/berberine-like" evidence="6">
    <location>
        <begin position="534"/>
        <end position="561"/>
    </location>
</feature>
<comment type="cofactor">
    <cofactor evidence="1">
        <name>FAD</name>
        <dbReference type="ChEBI" id="CHEBI:57692"/>
    </cofactor>
</comment>
<evidence type="ECO:0000256" key="4">
    <source>
        <dbReference type="ARBA" id="ARBA00022827"/>
    </source>
</evidence>
<gene>
    <name evidence="7" type="ORF">EHS25_004698</name>
</gene>
<keyword evidence="8" id="KW-1185">Reference proteome</keyword>
<dbReference type="OrthoDB" id="415825at2759"/>
<evidence type="ECO:0000256" key="5">
    <source>
        <dbReference type="ARBA" id="ARBA00023002"/>
    </source>
</evidence>
<dbReference type="STRING" id="1890683.A0A427YUY0"/>
<dbReference type="GO" id="GO:0050660">
    <property type="term" value="F:flavin adenine dinucleotide binding"/>
    <property type="evidence" value="ECO:0007669"/>
    <property type="project" value="InterPro"/>
</dbReference>
<dbReference type="PANTHER" id="PTHR42973">
    <property type="entry name" value="BINDING OXIDOREDUCTASE, PUTATIVE (AFU_ORTHOLOGUE AFUA_1G17690)-RELATED"/>
    <property type="match status" value="1"/>
</dbReference>
<evidence type="ECO:0000313" key="8">
    <source>
        <dbReference type="Proteomes" id="UP000279259"/>
    </source>
</evidence>
<dbReference type="Pfam" id="PF08031">
    <property type="entry name" value="BBE"/>
    <property type="match status" value="1"/>
</dbReference>
<organism evidence="7 8">
    <name type="scientific">Saitozyma podzolica</name>
    <dbReference type="NCBI Taxonomy" id="1890683"/>
    <lineage>
        <taxon>Eukaryota</taxon>
        <taxon>Fungi</taxon>
        <taxon>Dikarya</taxon>
        <taxon>Basidiomycota</taxon>
        <taxon>Agaricomycotina</taxon>
        <taxon>Tremellomycetes</taxon>
        <taxon>Tremellales</taxon>
        <taxon>Trimorphomycetaceae</taxon>
        <taxon>Saitozyma</taxon>
    </lineage>
</organism>
<dbReference type="Proteomes" id="UP000279259">
    <property type="component" value="Unassembled WGS sequence"/>
</dbReference>
<dbReference type="InterPro" id="IPR050416">
    <property type="entry name" value="FAD-linked_Oxidoreductase"/>
</dbReference>
<accession>A0A427YUY0</accession>
<comment type="similarity">
    <text evidence="2">Belongs to the oxygen-dependent FAD-linked oxidoreductase family.</text>
</comment>
<reference evidence="7 8" key="1">
    <citation type="submission" date="2018-11" db="EMBL/GenBank/DDBJ databases">
        <title>Genome sequence of Saitozyma podzolica DSM 27192.</title>
        <authorList>
            <person name="Aliyu H."/>
            <person name="Gorte O."/>
            <person name="Ochsenreither K."/>
        </authorList>
    </citation>
    <scope>NUCLEOTIDE SEQUENCE [LARGE SCALE GENOMIC DNA]</scope>
    <source>
        <strain evidence="7 8">DSM 27192</strain>
    </source>
</reference>
<evidence type="ECO:0000256" key="2">
    <source>
        <dbReference type="ARBA" id="ARBA00005466"/>
    </source>
</evidence>
<proteinExistence type="inferred from homology"/>
<keyword evidence="5" id="KW-0560">Oxidoreductase</keyword>
<dbReference type="Gene3D" id="3.40.462.20">
    <property type="match status" value="1"/>
</dbReference>
<dbReference type="InterPro" id="IPR016169">
    <property type="entry name" value="FAD-bd_PCMH_sub2"/>
</dbReference>
<dbReference type="SUPFAM" id="SSF56176">
    <property type="entry name" value="FAD-binding/transporter-associated domain-like"/>
    <property type="match status" value="1"/>
</dbReference>
<dbReference type="GO" id="GO:0016491">
    <property type="term" value="F:oxidoreductase activity"/>
    <property type="evidence" value="ECO:0007669"/>
    <property type="project" value="UniProtKB-KW"/>
</dbReference>
<evidence type="ECO:0000256" key="3">
    <source>
        <dbReference type="ARBA" id="ARBA00022630"/>
    </source>
</evidence>
<name>A0A427YUY0_9TREE</name>
<dbReference type="EMBL" id="RSCD01000002">
    <property type="protein sequence ID" value="RSH94892.1"/>
    <property type="molecule type" value="Genomic_DNA"/>
</dbReference>
<evidence type="ECO:0000313" key="7">
    <source>
        <dbReference type="EMBL" id="RSH94892.1"/>
    </source>
</evidence>